<protein>
    <submittedName>
        <fullName evidence="9">Carbon starvation protein A</fullName>
    </submittedName>
</protein>
<keyword evidence="5" id="KW-0812">Transmembrane</keyword>
<dbReference type="GO" id="GO:0005886">
    <property type="term" value="C:plasma membrane"/>
    <property type="evidence" value="ECO:0007669"/>
    <property type="project" value="UniProtKB-SubCell"/>
</dbReference>
<organism evidence="9 10">
    <name type="scientific">Arthrobacter psychrochitiniphilus</name>
    <dbReference type="NCBI Taxonomy" id="291045"/>
    <lineage>
        <taxon>Bacteria</taxon>
        <taxon>Bacillati</taxon>
        <taxon>Actinomycetota</taxon>
        <taxon>Actinomycetes</taxon>
        <taxon>Micrococcales</taxon>
        <taxon>Micrococcaceae</taxon>
        <taxon>Arthrobacter</taxon>
    </lineage>
</organism>
<dbReference type="RefSeq" id="WP_110104990.1">
    <property type="nucleotide sequence ID" value="NZ_JACBZZ010000001.1"/>
</dbReference>
<evidence type="ECO:0000313" key="9">
    <source>
        <dbReference type="EMBL" id="PXA66677.1"/>
    </source>
</evidence>
<evidence type="ECO:0000256" key="5">
    <source>
        <dbReference type="ARBA" id="ARBA00022692"/>
    </source>
</evidence>
<evidence type="ECO:0000256" key="1">
    <source>
        <dbReference type="ARBA" id="ARBA00004651"/>
    </source>
</evidence>
<dbReference type="InterPro" id="IPR003706">
    <property type="entry name" value="CstA_N"/>
</dbReference>
<keyword evidence="10" id="KW-1185">Reference proteome</keyword>
<sequence>MPVSPNAPADPGDLLVQDPQLPPVAVDLVKDAQAHKWTPLKIAIWSAIALLGGVAWVVLAVVRGETVNAIWFVFAAVSTYLIAYRFYSKVIEKYLLRPNDKRATPAEYKADGKDYVATDRNVLFGHHFAAIAGAGPLVGPILAAQMGYLPGTIWIILGVVFAGAVQDYVVLFFSMRRGGRSLGQMAREELGLIGGTAALIATLLIMIIIVAILALVVVNALGESPWGVFSVSMTIPIALFMGVYLRYLRPGKIMEVSLIGFVLLMAAIIGGGMVAATEWGAETFSLDRTTLAWAIIIYGFIAAILPVWLLLAPRDYLSTFMKIGTIVMLAGSIVLVRPTINVPAFSEFASRSDGPVFSGSLFPFLFVTIACGALSGFHALIASGTTPKLIEKERQARFIGYGGMLMESFVAIMALVAALSIDRGIYFAMNASAGATGGTIEGAAAFVNSLGLTGVSLDPALLAQTAADVGEESIVSRTGGAPTLAVGLAHIMQQVAGGQAMMSFWYHFAIMFEALFILTAVDAGTRVARFMLQDSIGNFAPKFKDNSWRPGIWITTAIMVAGWGAILIMGVSDPLGGINTLFPLFGIANQLLAAIALAVCLTIVAKNTRMKYLWIIIAPLAFVTVVTVVASYQKIFSTVPGVGYWAQHQAYKEALAAGKTSLGNAKTVEAMEAVVRNTAVQGTLSIIFVLLSIIVITTAVLITVRSVRAGGGPSMEDPAIASKIFAPAGMVPTAAEKALLKEWSESGKQPARQGH</sequence>
<comment type="similarity">
    <text evidence="2">Belongs to the peptide transporter carbon starvation (CstA) (TC 2.A.114) family.</text>
</comment>
<evidence type="ECO:0000256" key="4">
    <source>
        <dbReference type="ARBA" id="ARBA00022475"/>
    </source>
</evidence>
<accession>A0A2V3DTE7</accession>
<evidence type="ECO:0000256" key="3">
    <source>
        <dbReference type="ARBA" id="ARBA00022448"/>
    </source>
</evidence>
<gene>
    <name evidence="9" type="ORF">CVS29_03580</name>
</gene>
<dbReference type="AlphaFoldDB" id="A0A2V3DTE7"/>
<dbReference type="Pfam" id="PF02554">
    <property type="entry name" value="CstA"/>
    <property type="match status" value="1"/>
</dbReference>
<dbReference type="PANTHER" id="PTHR30252">
    <property type="entry name" value="INNER MEMBRANE PEPTIDE TRANSPORTER"/>
    <property type="match status" value="1"/>
</dbReference>
<dbReference type="InterPro" id="IPR051605">
    <property type="entry name" value="CstA"/>
</dbReference>
<dbReference type="GO" id="GO:0009267">
    <property type="term" value="P:cellular response to starvation"/>
    <property type="evidence" value="ECO:0007669"/>
    <property type="project" value="InterPro"/>
</dbReference>
<feature type="domain" description="CstA N-terminal" evidence="8">
    <location>
        <begin position="68"/>
        <end position="630"/>
    </location>
</feature>
<evidence type="ECO:0000256" key="7">
    <source>
        <dbReference type="ARBA" id="ARBA00023136"/>
    </source>
</evidence>
<evidence type="ECO:0000259" key="8">
    <source>
        <dbReference type="Pfam" id="PF02554"/>
    </source>
</evidence>
<proteinExistence type="inferred from homology"/>
<evidence type="ECO:0000313" key="10">
    <source>
        <dbReference type="Proteomes" id="UP000246303"/>
    </source>
</evidence>
<comment type="subcellular location">
    <subcellularLocation>
        <location evidence="1">Cell membrane</location>
        <topology evidence="1">Multi-pass membrane protein</topology>
    </subcellularLocation>
</comment>
<dbReference type="EMBL" id="QHLZ01000002">
    <property type="protein sequence ID" value="PXA66677.1"/>
    <property type="molecule type" value="Genomic_DNA"/>
</dbReference>
<dbReference type="PANTHER" id="PTHR30252:SF3">
    <property type="entry name" value="PYRUVATE_PROTON SYMPORTER BTST"/>
    <property type="match status" value="1"/>
</dbReference>
<dbReference type="Proteomes" id="UP000246303">
    <property type="component" value="Unassembled WGS sequence"/>
</dbReference>
<evidence type="ECO:0000256" key="6">
    <source>
        <dbReference type="ARBA" id="ARBA00022989"/>
    </source>
</evidence>
<keyword evidence="3" id="KW-0813">Transport</keyword>
<dbReference type="OrthoDB" id="9761224at2"/>
<keyword evidence="6" id="KW-1133">Transmembrane helix</keyword>
<keyword evidence="7" id="KW-0472">Membrane</keyword>
<comment type="caution">
    <text evidence="9">The sequence shown here is derived from an EMBL/GenBank/DDBJ whole genome shotgun (WGS) entry which is preliminary data.</text>
</comment>
<reference evidence="9 10" key="1">
    <citation type="submission" date="2018-05" db="EMBL/GenBank/DDBJ databases">
        <title>Genetic diversity of glacier-inhabiting Cryobacterium bacteria in China and description of Cryobacterium mengkeensis sp. nov. and Arthrobacter glacialis sp. nov.</title>
        <authorList>
            <person name="Liu Q."/>
            <person name="Xin Y.-H."/>
        </authorList>
    </citation>
    <scope>NUCLEOTIDE SEQUENCE [LARGE SCALE GENOMIC DNA]</scope>
    <source>
        <strain evidence="9 10">GP3</strain>
    </source>
</reference>
<evidence type="ECO:0000256" key="2">
    <source>
        <dbReference type="ARBA" id="ARBA00007755"/>
    </source>
</evidence>
<name>A0A2V3DTE7_9MICC</name>
<keyword evidence="4" id="KW-1003">Cell membrane</keyword>